<dbReference type="SUPFAM" id="SSF52440">
    <property type="entry name" value="PreATP-grasp domain"/>
    <property type="match status" value="1"/>
</dbReference>
<dbReference type="Pfam" id="PF03738">
    <property type="entry name" value="GSP_synth"/>
    <property type="match status" value="1"/>
</dbReference>
<name>A0A164KXW8_BACCE</name>
<evidence type="ECO:0000256" key="4">
    <source>
        <dbReference type="ARBA" id="ARBA00022840"/>
    </source>
</evidence>
<dbReference type="GO" id="GO:0016874">
    <property type="term" value="F:ligase activity"/>
    <property type="evidence" value="ECO:0007669"/>
    <property type="project" value="UniProtKB-KW"/>
</dbReference>
<keyword evidence="1" id="KW-0436">Ligase</keyword>
<evidence type="ECO:0000259" key="6">
    <source>
        <dbReference type="Pfam" id="PF03738"/>
    </source>
</evidence>
<protein>
    <recommendedName>
        <fullName evidence="6">Glutathionylspermidine synthase pre-ATP-grasp-like domain-containing protein</fullName>
    </recommendedName>
</protein>
<accession>A0A164KXW8</accession>
<organism evidence="7 8">
    <name type="scientific">Bacillus cereus</name>
    <dbReference type="NCBI Taxonomy" id="1396"/>
    <lineage>
        <taxon>Bacteria</taxon>
        <taxon>Bacillati</taxon>
        <taxon>Bacillota</taxon>
        <taxon>Bacilli</taxon>
        <taxon>Bacillales</taxon>
        <taxon>Bacillaceae</taxon>
        <taxon>Bacillus</taxon>
        <taxon>Bacillus cereus group</taxon>
    </lineage>
</organism>
<sequence>MSQYIRERKEFYSKYPNFWSDLYECEYSLFHVFSITNETMKQLQVATERMGKIFFKTARLLRNLSDEQLLELGFPPASLTFIRMKGLYPESVISRFDFVLTDDNQIKMLEFNSDTPTFIMECFQMNGKVCEKLGYDNPNLDQERLLSSGVTKAVMEATKGIDNPNVVFTAHHEHIEDWNTTMYLSQLCHVENKVVPISELRITKDALVDSDGVPIDVLYRQTYPIEDLIEDQDPETGDLVGVELLQLVKAGKLFIINPLSAFLLQPKSIQCLIWGLAEEEAFYTNEEQQWIKEYMLPTYLERDVFVGKGSFVQKPSFGREGDTITVRDKDENIMMQNAHQTYKASLPIFQKYIELPVVSLETEKGMEKLSYVFGSFLIAGKASSIGIRAGEKITGNESYYLPVGIKRRKVYD</sequence>
<keyword evidence="2" id="KW-0479">Metal-binding</keyword>
<evidence type="ECO:0000256" key="3">
    <source>
        <dbReference type="ARBA" id="ARBA00022741"/>
    </source>
</evidence>
<keyword evidence="5" id="KW-0460">Magnesium</keyword>
<dbReference type="EMBL" id="LJKE01000117">
    <property type="protein sequence ID" value="KZD51838.1"/>
    <property type="molecule type" value="Genomic_DNA"/>
</dbReference>
<feature type="domain" description="Glutathionylspermidine synthase pre-ATP-grasp-like" evidence="6">
    <location>
        <begin position="30"/>
        <end position="403"/>
    </location>
</feature>
<reference evidence="7 8" key="1">
    <citation type="submission" date="2015-09" db="EMBL/GenBank/DDBJ databases">
        <title>Bacillus cereus food isolates.</title>
        <authorList>
            <person name="Boekhorst J."/>
        </authorList>
    </citation>
    <scope>NUCLEOTIDE SEQUENCE [LARGE SCALE GENOMIC DNA]</scope>
    <source>
        <strain evidence="7 8">B4088</strain>
    </source>
</reference>
<gene>
    <name evidence="7" type="ORF">B4088_5829</name>
</gene>
<evidence type="ECO:0000313" key="7">
    <source>
        <dbReference type="EMBL" id="KZD51838.1"/>
    </source>
</evidence>
<evidence type="ECO:0000256" key="1">
    <source>
        <dbReference type="ARBA" id="ARBA00022598"/>
    </source>
</evidence>
<dbReference type="Proteomes" id="UP000076482">
    <property type="component" value="Unassembled WGS sequence"/>
</dbReference>
<dbReference type="SUPFAM" id="SSF56059">
    <property type="entry name" value="Glutathione synthetase ATP-binding domain-like"/>
    <property type="match status" value="1"/>
</dbReference>
<dbReference type="GO" id="GO:0005524">
    <property type="term" value="F:ATP binding"/>
    <property type="evidence" value="ECO:0007669"/>
    <property type="project" value="UniProtKB-KW"/>
</dbReference>
<dbReference type="InterPro" id="IPR016185">
    <property type="entry name" value="PreATP-grasp_dom_sf"/>
</dbReference>
<dbReference type="InterPro" id="IPR005494">
    <property type="entry name" value="GSPS_pre-ATP-grasp-like_dom"/>
</dbReference>
<dbReference type="PATRIC" id="fig|1396.535.peg.3926"/>
<evidence type="ECO:0000256" key="5">
    <source>
        <dbReference type="ARBA" id="ARBA00022842"/>
    </source>
</evidence>
<dbReference type="GO" id="GO:0046872">
    <property type="term" value="F:metal ion binding"/>
    <property type="evidence" value="ECO:0007669"/>
    <property type="project" value="UniProtKB-KW"/>
</dbReference>
<dbReference type="Gene3D" id="3.30.1490.330">
    <property type="match status" value="1"/>
</dbReference>
<evidence type="ECO:0000313" key="8">
    <source>
        <dbReference type="Proteomes" id="UP000076482"/>
    </source>
</evidence>
<dbReference type="RefSeq" id="WP_063263215.1">
    <property type="nucleotide sequence ID" value="NZ_LJKE01000117.1"/>
</dbReference>
<keyword evidence="4" id="KW-0067">ATP-binding</keyword>
<dbReference type="AlphaFoldDB" id="A0A164KXW8"/>
<keyword evidence="3" id="KW-0547">Nucleotide-binding</keyword>
<evidence type="ECO:0000256" key="2">
    <source>
        <dbReference type="ARBA" id="ARBA00022723"/>
    </source>
</evidence>
<comment type="caution">
    <text evidence="7">The sequence shown here is derived from an EMBL/GenBank/DDBJ whole genome shotgun (WGS) entry which is preliminary data.</text>
</comment>
<proteinExistence type="predicted"/>